<dbReference type="EMBL" id="BAABJE010000001">
    <property type="protein sequence ID" value="GAA4782271.1"/>
    <property type="molecule type" value="Genomic_DNA"/>
</dbReference>
<dbReference type="Gene3D" id="1.20.1250.20">
    <property type="entry name" value="MFS general substrate transporter like domains"/>
    <property type="match status" value="1"/>
</dbReference>
<feature type="transmembrane region" description="Helical" evidence="6">
    <location>
        <begin position="133"/>
        <end position="153"/>
    </location>
</feature>
<name>A0ABP9AK06_9GAMM</name>
<feature type="transmembrane region" description="Helical" evidence="6">
    <location>
        <begin position="321"/>
        <end position="342"/>
    </location>
</feature>
<keyword evidence="5 6" id="KW-0472">Membrane</keyword>
<evidence type="ECO:0000256" key="4">
    <source>
        <dbReference type="ARBA" id="ARBA00022989"/>
    </source>
</evidence>
<keyword evidence="3 6" id="KW-0812">Transmembrane</keyword>
<evidence type="ECO:0000259" key="7">
    <source>
        <dbReference type="PROSITE" id="PS50850"/>
    </source>
</evidence>
<evidence type="ECO:0000256" key="6">
    <source>
        <dbReference type="SAM" id="Phobius"/>
    </source>
</evidence>
<accession>A0ABP9AK06</accession>
<feature type="transmembrane region" description="Helical" evidence="6">
    <location>
        <begin position="255"/>
        <end position="273"/>
    </location>
</feature>
<evidence type="ECO:0000256" key="5">
    <source>
        <dbReference type="ARBA" id="ARBA00023136"/>
    </source>
</evidence>
<organism evidence="8 9">
    <name type="scientific">Lysobacter hankyongensis</name>
    <dbReference type="NCBI Taxonomy" id="1176535"/>
    <lineage>
        <taxon>Bacteria</taxon>
        <taxon>Pseudomonadati</taxon>
        <taxon>Pseudomonadota</taxon>
        <taxon>Gammaproteobacteria</taxon>
        <taxon>Lysobacterales</taxon>
        <taxon>Lysobacteraceae</taxon>
        <taxon>Lysobacter</taxon>
    </lineage>
</organism>
<feature type="transmembrane region" description="Helical" evidence="6">
    <location>
        <begin position="348"/>
        <end position="366"/>
    </location>
</feature>
<feature type="transmembrane region" description="Helical" evidence="6">
    <location>
        <begin position="220"/>
        <end position="243"/>
    </location>
</feature>
<dbReference type="InterPro" id="IPR036259">
    <property type="entry name" value="MFS_trans_sf"/>
</dbReference>
<dbReference type="PROSITE" id="PS50850">
    <property type="entry name" value="MFS"/>
    <property type="match status" value="1"/>
</dbReference>
<feature type="transmembrane region" description="Helical" evidence="6">
    <location>
        <begin position="196"/>
        <end position="214"/>
    </location>
</feature>
<feature type="domain" description="Major facilitator superfamily (MFS) profile" evidence="7">
    <location>
        <begin position="186"/>
        <end position="393"/>
    </location>
</feature>
<comment type="caution">
    <text evidence="8">The sequence shown here is derived from an EMBL/GenBank/DDBJ whole genome shotgun (WGS) entry which is preliminary data.</text>
</comment>
<dbReference type="InterPro" id="IPR020846">
    <property type="entry name" value="MFS_dom"/>
</dbReference>
<sequence>MIAVTMLDATPVQMGLLLAAENLPFLLIGLPAGVWVDRMRKRPIMVSADAVRAVCLIAIPICAYFEVLSLPVLFAVAFGVGFMNVWFDLAYGSYVPALVPRDRLIEANSKLSISLSAAETCGPAVGGGLIQLFGAPAAILFNALTFVFSGLLLGGIKRKEDAPPPPEPGESLRKTIGQGLRFIWNDLLMRALTARLAGWHFVVAAMEALLIIYLTRTLEITPSVIGILFSVAGIGVLIGAALGERIPQRVGTGNTVSLSHLVLALVALLIPLAQGPKWVQLAMVGFAMFTWGFCAVTYQITNVSLRQALAPEGMLARINAATRFASLGIRPVSAIIGGYLGAYLGLRNAIWIILSIGLVLAIRGLMSRRVRELVDLPEQRTAQVDAPVAETAS</sequence>
<reference evidence="9" key="1">
    <citation type="journal article" date="2019" name="Int. J. Syst. Evol. Microbiol.">
        <title>The Global Catalogue of Microorganisms (GCM) 10K type strain sequencing project: providing services to taxonomists for standard genome sequencing and annotation.</title>
        <authorList>
            <consortium name="The Broad Institute Genomics Platform"/>
            <consortium name="The Broad Institute Genome Sequencing Center for Infectious Disease"/>
            <person name="Wu L."/>
            <person name="Ma J."/>
        </authorList>
    </citation>
    <scope>NUCLEOTIDE SEQUENCE [LARGE SCALE GENOMIC DNA]</scope>
    <source>
        <strain evidence="9">JCM 18204</strain>
    </source>
</reference>
<dbReference type="PANTHER" id="PTHR23513:SF6">
    <property type="entry name" value="MAJOR FACILITATOR SUPERFAMILY ASSOCIATED DOMAIN-CONTAINING PROTEIN"/>
    <property type="match status" value="1"/>
</dbReference>
<keyword evidence="4 6" id="KW-1133">Transmembrane helix</keyword>
<comment type="subcellular location">
    <subcellularLocation>
        <location evidence="1">Cell membrane</location>
        <topology evidence="1">Multi-pass membrane protein</topology>
    </subcellularLocation>
</comment>
<feature type="transmembrane region" description="Helical" evidence="6">
    <location>
        <begin position="57"/>
        <end position="87"/>
    </location>
</feature>
<dbReference type="SUPFAM" id="SSF103473">
    <property type="entry name" value="MFS general substrate transporter"/>
    <property type="match status" value="1"/>
</dbReference>
<evidence type="ECO:0000313" key="8">
    <source>
        <dbReference type="EMBL" id="GAA4782271.1"/>
    </source>
</evidence>
<keyword evidence="9" id="KW-1185">Reference proteome</keyword>
<evidence type="ECO:0000256" key="2">
    <source>
        <dbReference type="ARBA" id="ARBA00022475"/>
    </source>
</evidence>
<evidence type="ECO:0000256" key="3">
    <source>
        <dbReference type="ARBA" id="ARBA00022692"/>
    </source>
</evidence>
<dbReference type="InterPro" id="IPR011701">
    <property type="entry name" value="MFS"/>
</dbReference>
<feature type="transmembrane region" description="Helical" evidence="6">
    <location>
        <begin position="279"/>
        <end position="300"/>
    </location>
</feature>
<proteinExistence type="predicted"/>
<keyword evidence="2" id="KW-1003">Cell membrane</keyword>
<dbReference type="Proteomes" id="UP001499959">
    <property type="component" value="Unassembled WGS sequence"/>
</dbReference>
<feature type="transmembrane region" description="Helical" evidence="6">
    <location>
        <begin position="12"/>
        <end position="36"/>
    </location>
</feature>
<dbReference type="PANTHER" id="PTHR23513">
    <property type="entry name" value="INTEGRAL MEMBRANE EFFLUX PROTEIN-RELATED"/>
    <property type="match status" value="1"/>
</dbReference>
<evidence type="ECO:0000256" key="1">
    <source>
        <dbReference type="ARBA" id="ARBA00004651"/>
    </source>
</evidence>
<dbReference type="CDD" id="cd06173">
    <property type="entry name" value="MFS_MefA_like"/>
    <property type="match status" value="1"/>
</dbReference>
<dbReference type="Pfam" id="PF07690">
    <property type="entry name" value="MFS_1"/>
    <property type="match status" value="1"/>
</dbReference>
<evidence type="ECO:0000313" key="9">
    <source>
        <dbReference type="Proteomes" id="UP001499959"/>
    </source>
</evidence>
<protein>
    <submittedName>
        <fullName evidence="8">MFS transporter</fullName>
    </submittedName>
</protein>
<gene>
    <name evidence="8" type="ORF">GCM10023307_03480</name>
</gene>